<dbReference type="RefSeq" id="WP_107968130.1">
    <property type="nucleotide sequence ID" value="NZ_NWBU01000009.1"/>
</dbReference>
<organism evidence="2 3">
    <name type="scientific">Sphingomonas oleivorans</name>
    <dbReference type="NCBI Taxonomy" id="1735121"/>
    <lineage>
        <taxon>Bacteria</taxon>
        <taxon>Pseudomonadati</taxon>
        <taxon>Pseudomonadota</taxon>
        <taxon>Alphaproteobacteria</taxon>
        <taxon>Sphingomonadales</taxon>
        <taxon>Sphingomonadaceae</taxon>
        <taxon>Sphingomonas</taxon>
    </lineage>
</organism>
<dbReference type="InterPro" id="IPR013813">
    <property type="entry name" value="Endoribo_LPSP/chorism_mut-like"/>
</dbReference>
<evidence type="ECO:0000313" key="2">
    <source>
        <dbReference type="EMBL" id="PTQ11008.1"/>
    </source>
</evidence>
<dbReference type="Gene3D" id="3.30.1330.40">
    <property type="entry name" value="RutC-like"/>
    <property type="match status" value="1"/>
</dbReference>
<reference evidence="2 3" key="1">
    <citation type="submission" date="2017-09" db="EMBL/GenBank/DDBJ databases">
        <title>Sphingomonas panjinensis sp.nov., isolated from oil-contaminated soil.</title>
        <authorList>
            <person name="Wang L."/>
            <person name="Chen L."/>
        </authorList>
    </citation>
    <scope>NUCLEOTIDE SEQUENCE [LARGE SCALE GENOMIC DNA]</scope>
    <source>
        <strain evidence="2 3">FW-11</strain>
    </source>
</reference>
<evidence type="ECO:0000259" key="1">
    <source>
        <dbReference type="Pfam" id="PF14588"/>
    </source>
</evidence>
<sequence length="152" mass="15736">MTIDNRLSELGIELPEPAAPVAAYVPTVLAGGLLHVSGQLPFRDGALMTGRLGEDCDEEFGRLAAERCGVMLLAQIKAALGSLDRVERIVKLGVFVSSTADFTAQPKVANGASELMVSVFGDAGRHARSAVGVPVLPLGAAVEVDAVVAVRD</sequence>
<keyword evidence="3" id="KW-1185">Reference proteome</keyword>
<protein>
    <recommendedName>
        <fullName evidence="1">Endoribonuclease L-PSP/chorismate mutase-like domain-containing protein</fullName>
    </recommendedName>
</protein>
<dbReference type="Pfam" id="PF14588">
    <property type="entry name" value="YjgF_endoribonc"/>
    <property type="match status" value="1"/>
</dbReference>
<feature type="domain" description="Endoribonuclease L-PSP/chorismate mutase-like" evidence="1">
    <location>
        <begin position="5"/>
        <end position="141"/>
    </location>
</feature>
<proteinExistence type="predicted"/>
<dbReference type="InterPro" id="IPR035959">
    <property type="entry name" value="RutC-like_sf"/>
</dbReference>
<dbReference type="PANTHER" id="PTHR43760:SF1">
    <property type="entry name" value="ENDORIBONUCLEASE L-PSP_CHORISMATE MUTASE-LIKE DOMAIN-CONTAINING PROTEIN"/>
    <property type="match status" value="1"/>
</dbReference>
<name>A0A2T5FXZ7_9SPHN</name>
<dbReference type="Proteomes" id="UP000244162">
    <property type="component" value="Unassembled WGS sequence"/>
</dbReference>
<comment type="caution">
    <text evidence="2">The sequence shown here is derived from an EMBL/GenBank/DDBJ whole genome shotgun (WGS) entry which is preliminary data.</text>
</comment>
<accession>A0A2T5FXZ7</accession>
<dbReference type="AlphaFoldDB" id="A0A2T5FXZ7"/>
<dbReference type="EMBL" id="NWBU01000009">
    <property type="protein sequence ID" value="PTQ11008.1"/>
    <property type="molecule type" value="Genomic_DNA"/>
</dbReference>
<dbReference type="OrthoDB" id="9806350at2"/>
<dbReference type="PANTHER" id="PTHR43760">
    <property type="entry name" value="ENDORIBONUCLEASE-RELATED"/>
    <property type="match status" value="1"/>
</dbReference>
<gene>
    <name evidence="2" type="ORF">CLG96_11300</name>
</gene>
<evidence type="ECO:0000313" key="3">
    <source>
        <dbReference type="Proteomes" id="UP000244162"/>
    </source>
</evidence>
<dbReference type="SUPFAM" id="SSF55298">
    <property type="entry name" value="YjgF-like"/>
    <property type="match status" value="1"/>
</dbReference>
<dbReference type="CDD" id="cd02199">
    <property type="entry name" value="YjgF_YER057c_UK114_like_1"/>
    <property type="match status" value="1"/>
</dbReference>